<dbReference type="EC" id="3.-.-.-" evidence="6"/>
<feature type="domain" description="NodB homology" evidence="5">
    <location>
        <begin position="315"/>
        <end position="488"/>
    </location>
</feature>
<evidence type="ECO:0000259" key="5">
    <source>
        <dbReference type="PROSITE" id="PS51677"/>
    </source>
</evidence>
<dbReference type="Gene3D" id="3.20.20.370">
    <property type="entry name" value="Glycoside hydrolase/deacetylase"/>
    <property type="match status" value="1"/>
</dbReference>
<dbReference type="InterPro" id="IPR002509">
    <property type="entry name" value="NODB_dom"/>
</dbReference>
<dbReference type="PROSITE" id="PS51677">
    <property type="entry name" value="NODB"/>
    <property type="match status" value="1"/>
</dbReference>
<feature type="compositionally biased region" description="Low complexity" evidence="3">
    <location>
        <begin position="201"/>
        <end position="210"/>
    </location>
</feature>
<dbReference type="Proteomes" id="UP001183390">
    <property type="component" value="Unassembled WGS sequence"/>
</dbReference>
<proteinExistence type="predicted"/>
<protein>
    <submittedName>
        <fullName evidence="6">Polysaccharide deacetylase family protein</fullName>
        <ecNumber evidence="6">3.-.-.-</ecNumber>
    </submittedName>
</protein>
<reference evidence="7" key="1">
    <citation type="submission" date="2023-07" db="EMBL/GenBank/DDBJ databases">
        <title>30 novel species of actinomycetes from the DSMZ collection.</title>
        <authorList>
            <person name="Nouioui I."/>
        </authorList>
    </citation>
    <scope>NUCLEOTIDE SEQUENCE [LARGE SCALE GENOMIC DNA]</scope>
    <source>
        <strain evidence="7">DSM 44743</strain>
    </source>
</reference>
<dbReference type="CDD" id="cd10954">
    <property type="entry name" value="CE4_CtAXE_like"/>
    <property type="match status" value="1"/>
</dbReference>
<dbReference type="SUPFAM" id="SSF88713">
    <property type="entry name" value="Glycoside hydrolase/deacetylase"/>
    <property type="match status" value="1"/>
</dbReference>
<evidence type="ECO:0000256" key="4">
    <source>
        <dbReference type="SAM" id="SignalP"/>
    </source>
</evidence>
<dbReference type="PANTHER" id="PTHR10587">
    <property type="entry name" value="GLYCOSYL TRANSFERASE-RELATED"/>
    <property type="match status" value="1"/>
</dbReference>
<dbReference type="GO" id="GO:0016787">
    <property type="term" value="F:hydrolase activity"/>
    <property type="evidence" value="ECO:0007669"/>
    <property type="project" value="UniProtKB-KW"/>
</dbReference>
<dbReference type="InterPro" id="IPR011330">
    <property type="entry name" value="Glyco_hydro/deAcase_b/a-brl"/>
</dbReference>
<organism evidence="6 7">
    <name type="scientific">Nocardiopsis lambiniae</name>
    <dbReference type="NCBI Taxonomy" id="3075539"/>
    <lineage>
        <taxon>Bacteria</taxon>
        <taxon>Bacillati</taxon>
        <taxon>Actinomycetota</taxon>
        <taxon>Actinomycetes</taxon>
        <taxon>Streptosporangiales</taxon>
        <taxon>Nocardiopsidaceae</taxon>
        <taxon>Nocardiopsis</taxon>
    </lineage>
</organism>
<evidence type="ECO:0000313" key="6">
    <source>
        <dbReference type="EMBL" id="MDT0331848.1"/>
    </source>
</evidence>
<dbReference type="InterPro" id="IPR050248">
    <property type="entry name" value="Polysacc_deacetylase_ArnD"/>
</dbReference>
<keyword evidence="2 6" id="KW-0378">Hydrolase</keyword>
<dbReference type="Pfam" id="PF01522">
    <property type="entry name" value="Polysacc_deac_1"/>
    <property type="match status" value="1"/>
</dbReference>
<evidence type="ECO:0000313" key="7">
    <source>
        <dbReference type="Proteomes" id="UP001183390"/>
    </source>
</evidence>
<accession>A0ABU2MGL8</accession>
<feature type="chain" id="PRO_5047140103" evidence="4">
    <location>
        <begin position="27"/>
        <end position="511"/>
    </location>
</feature>
<evidence type="ECO:0000256" key="1">
    <source>
        <dbReference type="ARBA" id="ARBA00022723"/>
    </source>
</evidence>
<keyword evidence="1" id="KW-0479">Metal-binding</keyword>
<sequence>MLVTSLRRKVAITAALGLLLVPGCHAAEQALPYAEAVRVPLDAWPGMTVGTRSVTTDAGTVGYRYPVLGPDHPLTTEIHTSMAERQTAFMEDLPDRGTPELFQDSTVLAASPRVVGVRVTETLKAGVNETFAARTLWYDVENDAIVPWTSLFRDEAAIERAHLAVAAVLEEGYDMPTEQLPGLVGEVALRVTEAESEPEEAAAGASPASGDGEGEPLDLSDPEQALRAAELWEGSPLADLAFSTAGGLAVRMEPGEVPGAGRVSEVLLPVEAEATEDLLSELGYHARQAALGEPDFPLDGELSAEGDSLDCVRLKCVALTFDDGPGEDTGRLLDMLADYDARATFYVLGSLVEEFPEVVERTHAEGHEMGNHSWKHDDLAGMSEQGVAKDIGRTNQAVRAITGSDPWTIRPPYGSLNGTVRKAVDQPLILWDVDTMDWQSRDTAKVAEHALTHTTSGSVVLFHDIHPTTVDAVPEVLAGLHHQGYHFVTVTDLFGLQALSPGDVYTDARVG</sequence>
<feature type="region of interest" description="Disordered" evidence="3">
    <location>
        <begin position="192"/>
        <end position="219"/>
    </location>
</feature>
<dbReference type="PANTHER" id="PTHR10587:SF133">
    <property type="entry name" value="CHITIN DEACETYLASE 1-RELATED"/>
    <property type="match status" value="1"/>
</dbReference>
<keyword evidence="7" id="KW-1185">Reference proteome</keyword>
<comment type="caution">
    <text evidence="6">The sequence shown here is derived from an EMBL/GenBank/DDBJ whole genome shotgun (WGS) entry which is preliminary data.</text>
</comment>
<evidence type="ECO:0000256" key="2">
    <source>
        <dbReference type="ARBA" id="ARBA00022801"/>
    </source>
</evidence>
<dbReference type="RefSeq" id="WP_311514303.1">
    <property type="nucleotide sequence ID" value="NZ_JAVREP010000029.1"/>
</dbReference>
<dbReference type="EMBL" id="JAVREP010000029">
    <property type="protein sequence ID" value="MDT0331848.1"/>
    <property type="molecule type" value="Genomic_DNA"/>
</dbReference>
<keyword evidence="4" id="KW-0732">Signal</keyword>
<name>A0ABU2MGL8_9ACTN</name>
<feature type="signal peptide" evidence="4">
    <location>
        <begin position="1"/>
        <end position="26"/>
    </location>
</feature>
<evidence type="ECO:0000256" key="3">
    <source>
        <dbReference type="SAM" id="MobiDB-lite"/>
    </source>
</evidence>
<gene>
    <name evidence="6" type="ORF">RM479_25865</name>
</gene>